<dbReference type="Proteomes" id="UP000233524">
    <property type="component" value="Unassembled WGS sequence"/>
</dbReference>
<dbReference type="InterPro" id="IPR037113">
    <property type="entry name" value="Hat1_N_sf"/>
</dbReference>
<evidence type="ECO:0000313" key="15">
    <source>
        <dbReference type="EMBL" id="PKS10222.1"/>
    </source>
</evidence>
<evidence type="ECO:0000256" key="1">
    <source>
        <dbReference type="ARBA" id="ARBA00004123"/>
    </source>
</evidence>
<evidence type="ECO:0000256" key="10">
    <source>
        <dbReference type="PIRSR" id="PIRSR038084-1"/>
    </source>
</evidence>
<dbReference type="AlphaFoldDB" id="A0A2N3NCZ1"/>
<evidence type="ECO:0000256" key="9">
    <source>
        <dbReference type="PIRNR" id="PIRNR038084"/>
    </source>
</evidence>
<dbReference type="EC" id="2.3.1.48" evidence="3 9"/>
<evidence type="ECO:0000256" key="6">
    <source>
        <dbReference type="ARBA" id="ARBA00023242"/>
    </source>
</evidence>
<feature type="active site" description="Proton donor/acceptor" evidence="10">
    <location>
        <position position="280"/>
    </location>
</feature>
<dbReference type="PANTHER" id="PTHR12046">
    <property type="entry name" value="HISTONE ACETYLTRANSFERASE TYPE B CATALYTIC SUBUNIT"/>
    <property type="match status" value="1"/>
</dbReference>
<protein>
    <recommendedName>
        <fullName evidence="4 9">Histone acetyltransferase type B catalytic subunit</fullName>
        <ecNumber evidence="3 9">2.3.1.48</ecNumber>
    </recommendedName>
</protein>
<dbReference type="STRING" id="41688.A0A2N3NCZ1"/>
<comment type="subcellular location">
    <subcellularLocation>
        <location evidence="9">Cytoplasm</location>
    </subcellularLocation>
    <subcellularLocation>
        <location evidence="1 9">Nucleus</location>
    </subcellularLocation>
</comment>
<accession>A0A2N3NCZ1</accession>
<dbReference type="GO" id="GO:0005737">
    <property type="term" value="C:cytoplasm"/>
    <property type="evidence" value="ECO:0007669"/>
    <property type="project" value="UniProtKB-SubCell"/>
</dbReference>
<comment type="similarity">
    <text evidence="2 9">Belongs to the HAT1 family.</text>
</comment>
<evidence type="ECO:0000256" key="5">
    <source>
        <dbReference type="ARBA" id="ARBA00022679"/>
    </source>
</evidence>
<comment type="catalytic activity">
    <reaction evidence="8 9">
        <text>L-lysyl-[protein] + acetyl-CoA = N(6)-acetyl-L-lysyl-[protein] + CoA + H(+)</text>
        <dbReference type="Rhea" id="RHEA:45948"/>
        <dbReference type="Rhea" id="RHEA-COMP:9752"/>
        <dbReference type="Rhea" id="RHEA-COMP:10731"/>
        <dbReference type="ChEBI" id="CHEBI:15378"/>
        <dbReference type="ChEBI" id="CHEBI:29969"/>
        <dbReference type="ChEBI" id="CHEBI:57287"/>
        <dbReference type="ChEBI" id="CHEBI:57288"/>
        <dbReference type="ChEBI" id="CHEBI:61930"/>
        <dbReference type="EC" id="2.3.1.48"/>
    </reaction>
</comment>
<evidence type="ECO:0000256" key="11">
    <source>
        <dbReference type="PIRSR" id="PIRSR038084-2"/>
    </source>
</evidence>
<keyword evidence="6 9" id="KW-0539">Nucleus</keyword>
<keyword evidence="5 9" id="KW-0808">Transferase</keyword>
<dbReference type="OrthoDB" id="10253098at2759"/>
<feature type="region of interest" description="Disordered" evidence="13">
    <location>
        <begin position="427"/>
        <end position="468"/>
    </location>
</feature>
<evidence type="ECO:0000256" key="3">
    <source>
        <dbReference type="ARBA" id="ARBA00013184"/>
    </source>
</evidence>
<evidence type="ECO:0000256" key="8">
    <source>
        <dbReference type="ARBA" id="ARBA00048017"/>
    </source>
</evidence>
<dbReference type="InterPro" id="IPR017380">
    <property type="entry name" value="Hist_AcTrfase_B-typ_cat-su"/>
</dbReference>
<dbReference type="GO" id="GO:0042393">
    <property type="term" value="F:histone binding"/>
    <property type="evidence" value="ECO:0007669"/>
    <property type="project" value="InterPro"/>
</dbReference>
<feature type="binding site" evidence="11">
    <location>
        <begin position="245"/>
        <end position="247"/>
    </location>
    <ligand>
        <name>acetyl-CoA</name>
        <dbReference type="ChEBI" id="CHEBI:57288"/>
    </ligand>
</feature>
<evidence type="ECO:0000259" key="14">
    <source>
        <dbReference type="Pfam" id="PF10394"/>
    </source>
</evidence>
<dbReference type="InterPro" id="IPR013523">
    <property type="entry name" value="Hist_AcTrfase_HAT1_C"/>
</dbReference>
<evidence type="ECO:0000256" key="13">
    <source>
        <dbReference type="SAM" id="MobiDB-lite"/>
    </source>
</evidence>
<reference evidence="15 16" key="1">
    <citation type="journal article" date="2017" name="G3 (Bethesda)">
        <title>First Draft Genome Sequence of the Pathogenic Fungus Lomentospora prolificans (Formerly Scedosporium prolificans).</title>
        <authorList>
            <person name="Luo R."/>
            <person name="Zimin A."/>
            <person name="Workman R."/>
            <person name="Fan Y."/>
            <person name="Pertea G."/>
            <person name="Grossman N."/>
            <person name="Wear M.P."/>
            <person name="Jia B."/>
            <person name="Miller H."/>
            <person name="Casadevall A."/>
            <person name="Timp W."/>
            <person name="Zhang S.X."/>
            <person name="Salzberg S.L."/>
        </authorList>
    </citation>
    <scope>NUCLEOTIDE SEQUENCE [LARGE SCALE GENOMIC DNA]</scope>
    <source>
        <strain evidence="15 16">JHH-5317</strain>
    </source>
</reference>
<proteinExistence type="inferred from homology"/>
<dbReference type="GO" id="GO:0031509">
    <property type="term" value="P:subtelomeric heterochromatin formation"/>
    <property type="evidence" value="ECO:0007669"/>
    <property type="project" value="InterPro"/>
</dbReference>
<sequence>MAEKDDWSTDANEALSISLWQPTNDGPELVGRPFHPRFTYPIFGDEQQIFGYKGLEINLKYCSSDMRPFLEMKYKDKFQAIGDTEPCDVLGELKKHLPPVAFGTEPDFIESTLQLAVSDSWKPAGELYTTIQDATGTYEVWKGNLKDPAIMQLVKRVQILVLLYIDGGSKIIELDAETGDDRWTVWTLYKKQDDDYIFIGYSTVYHFYYFDKRITPVRDPSAQLELPNGNFDLAQLDRRARLSQFIILPPYQSAGHGQRLYKTIFAHHYNDPQTKQFAVEDPSEAFDDLRDLCDLDFLRSLPEFRDLTYQPGVKIPKEGALPELVDKKTINALTEKTKMVPRQFMRCVEMHLMSKLPDSVRPHLERQAPLPTATPDEKRQLNLWSLFVKSRILVQHRDVLAELDLPDRLKALETTLQTIAAGYAKLHAKQNPAQPESGAKTSGIKRGLEEAGDVASTSKKARVEDCED</sequence>
<dbReference type="GO" id="GO:0005634">
    <property type="term" value="C:nucleus"/>
    <property type="evidence" value="ECO:0007669"/>
    <property type="project" value="UniProtKB-SubCell"/>
</dbReference>
<dbReference type="VEuPathDB" id="FungiDB:jhhlp_001972"/>
<keyword evidence="9" id="KW-0963">Cytoplasm</keyword>
<dbReference type="EMBL" id="NLAX01000008">
    <property type="protein sequence ID" value="PKS10222.1"/>
    <property type="molecule type" value="Genomic_DNA"/>
</dbReference>
<dbReference type="InterPro" id="IPR019467">
    <property type="entry name" value="Hat1_N"/>
</dbReference>
<dbReference type="Gene3D" id="1.10.10.390">
    <property type="match status" value="1"/>
</dbReference>
<comment type="function">
    <text evidence="9">Catalytic component of the histone acetylase B (HAT-B) complex. Has intrinsic substrate specificity that modifies lysine in recognition sequence GXGKXG. Involved in DNA double-strand break repair.</text>
</comment>
<evidence type="ECO:0000256" key="4">
    <source>
        <dbReference type="ARBA" id="ARBA00021268"/>
    </source>
</evidence>
<dbReference type="InterPro" id="IPR016181">
    <property type="entry name" value="Acyl_CoA_acyltransferase"/>
</dbReference>
<gene>
    <name evidence="15" type="ORF">jhhlp_001972</name>
</gene>
<dbReference type="GO" id="GO:0000781">
    <property type="term" value="C:chromosome, telomeric region"/>
    <property type="evidence" value="ECO:0007669"/>
    <property type="project" value="GOC"/>
</dbReference>
<feature type="region of interest" description="Interaction with histone H4 N-terminus" evidence="11">
    <location>
        <begin position="205"/>
        <end position="207"/>
    </location>
</feature>
<evidence type="ECO:0000256" key="2">
    <source>
        <dbReference type="ARBA" id="ARBA00010543"/>
    </source>
</evidence>
<comment type="subunit">
    <text evidence="9">Component of the HAT-B complex composed of at least HAT1 and HAT2. The HAT-B complex binds to histone H4 tail.</text>
</comment>
<name>A0A2N3NCZ1_9PEZI</name>
<comment type="caution">
    <text evidence="15">The sequence shown here is derived from an EMBL/GenBank/DDBJ whole genome shotgun (WGS) entry which is preliminary data.</text>
</comment>
<evidence type="ECO:0000256" key="12">
    <source>
        <dbReference type="PIRSR" id="PIRSR038084-3"/>
    </source>
</evidence>
<dbReference type="FunCoup" id="A0A2N3NCZ1">
    <property type="interactions" value="1104"/>
</dbReference>
<dbReference type="SUPFAM" id="SSF55729">
    <property type="entry name" value="Acyl-CoA N-acyltransferases (Nat)"/>
    <property type="match status" value="1"/>
</dbReference>
<dbReference type="Pfam" id="PF10394">
    <property type="entry name" value="Hat1_N"/>
    <property type="match status" value="1"/>
</dbReference>
<keyword evidence="16" id="KW-1185">Reference proteome</keyword>
<feature type="site" description="Interaction with histone H4 N-terminus" evidence="12">
    <location>
        <position position="183"/>
    </location>
</feature>
<keyword evidence="7 9" id="KW-0012">Acyltransferase</keyword>
<evidence type="ECO:0000256" key="7">
    <source>
        <dbReference type="ARBA" id="ARBA00023315"/>
    </source>
</evidence>
<dbReference type="GO" id="GO:0004402">
    <property type="term" value="F:histone acetyltransferase activity"/>
    <property type="evidence" value="ECO:0007669"/>
    <property type="project" value="UniProtKB-UniRule"/>
</dbReference>
<dbReference type="Gene3D" id="3.90.360.10">
    <property type="entry name" value="Histone acetyl transferase 1 (HAT1), N-terminal domain"/>
    <property type="match status" value="1"/>
</dbReference>
<dbReference type="Gene3D" id="3.40.630.30">
    <property type="match status" value="1"/>
</dbReference>
<dbReference type="InParanoid" id="A0A2N3NCZ1"/>
<evidence type="ECO:0000313" key="16">
    <source>
        <dbReference type="Proteomes" id="UP000233524"/>
    </source>
</evidence>
<dbReference type="PIRSF" id="PIRSF038084">
    <property type="entry name" value="HAT-B_cat"/>
    <property type="match status" value="1"/>
</dbReference>
<organism evidence="15 16">
    <name type="scientific">Lomentospora prolificans</name>
    <dbReference type="NCBI Taxonomy" id="41688"/>
    <lineage>
        <taxon>Eukaryota</taxon>
        <taxon>Fungi</taxon>
        <taxon>Dikarya</taxon>
        <taxon>Ascomycota</taxon>
        <taxon>Pezizomycotina</taxon>
        <taxon>Sordariomycetes</taxon>
        <taxon>Hypocreomycetidae</taxon>
        <taxon>Microascales</taxon>
        <taxon>Microascaceae</taxon>
        <taxon>Lomentospora</taxon>
    </lineage>
</organism>
<feature type="domain" description="Histone acetyl transferase HAT1 N-terminal" evidence="14">
    <location>
        <begin position="7"/>
        <end position="166"/>
    </location>
</feature>